<accession>A0A0E9W5Q7</accession>
<reference evidence="1" key="1">
    <citation type="submission" date="2014-11" db="EMBL/GenBank/DDBJ databases">
        <authorList>
            <person name="Amaro Gonzalez C."/>
        </authorList>
    </citation>
    <scope>NUCLEOTIDE SEQUENCE</scope>
</reference>
<reference evidence="1" key="2">
    <citation type="journal article" date="2015" name="Fish Shellfish Immunol.">
        <title>Early steps in the European eel (Anguilla anguilla)-Vibrio vulnificus interaction in the gills: Role of the RtxA13 toxin.</title>
        <authorList>
            <person name="Callol A."/>
            <person name="Pajuelo D."/>
            <person name="Ebbesson L."/>
            <person name="Teles M."/>
            <person name="MacKenzie S."/>
            <person name="Amaro C."/>
        </authorList>
    </citation>
    <scope>NUCLEOTIDE SEQUENCE</scope>
</reference>
<protein>
    <submittedName>
        <fullName evidence="1">Uncharacterized protein</fullName>
    </submittedName>
</protein>
<evidence type="ECO:0000313" key="1">
    <source>
        <dbReference type="EMBL" id="JAH85702.1"/>
    </source>
</evidence>
<proteinExistence type="predicted"/>
<name>A0A0E9W5Q7_ANGAN</name>
<sequence>MLVSLLAKIFTQF</sequence>
<organism evidence="1">
    <name type="scientific">Anguilla anguilla</name>
    <name type="common">European freshwater eel</name>
    <name type="synonym">Muraena anguilla</name>
    <dbReference type="NCBI Taxonomy" id="7936"/>
    <lineage>
        <taxon>Eukaryota</taxon>
        <taxon>Metazoa</taxon>
        <taxon>Chordata</taxon>
        <taxon>Craniata</taxon>
        <taxon>Vertebrata</taxon>
        <taxon>Euteleostomi</taxon>
        <taxon>Actinopterygii</taxon>
        <taxon>Neopterygii</taxon>
        <taxon>Teleostei</taxon>
        <taxon>Anguilliformes</taxon>
        <taxon>Anguillidae</taxon>
        <taxon>Anguilla</taxon>
    </lineage>
</organism>
<dbReference type="EMBL" id="GBXM01022875">
    <property type="protein sequence ID" value="JAH85702.1"/>
    <property type="molecule type" value="Transcribed_RNA"/>
</dbReference>